<keyword evidence="8" id="KW-1185">Reference proteome</keyword>
<evidence type="ECO:0000313" key="8">
    <source>
        <dbReference type="Proteomes" id="UP000478008"/>
    </source>
</evidence>
<dbReference type="InterPro" id="IPR002685">
    <property type="entry name" value="Glyco_trans_15"/>
</dbReference>
<dbReference type="FunFam" id="3.90.550.10:FF:000051">
    <property type="entry name" value="Alpha-1,2-mannosyltransferase (Ktr4)"/>
    <property type="match status" value="1"/>
</dbReference>
<dbReference type="GO" id="GO:0005794">
    <property type="term" value="C:Golgi apparatus"/>
    <property type="evidence" value="ECO:0007669"/>
    <property type="project" value="TreeGrafter"/>
</dbReference>
<evidence type="ECO:0000256" key="5">
    <source>
        <dbReference type="ARBA" id="ARBA00022968"/>
    </source>
</evidence>
<gene>
    <name evidence="7" type="primary">KTR4</name>
    <name evidence="7" type="ORF">DEBR0S5_09538G</name>
</gene>
<reference evidence="7 8" key="1">
    <citation type="submission" date="2019-07" db="EMBL/GenBank/DDBJ databases">
        <authorList>
            <person name="Friedrich A."/>
            <person name="Schacherer J."/>
        </authorList>
    </citation>
    <scope>NUCLEOTIDE SEQUENCE [LARGE SCALE GENOMIC DNA]</scope>
</reference>
<dbReference type="PANTHER" id="PTHR31121:SF7">
    <property type="entry name" value="MANNOSYLTRANSFERASE KTR4-RELATED"/>
    <property type="match status" value="1"/>
</dbReference>
<evidence type="ECO:0000256" key="3">
    <source>
        <dbReference type="ARBA" id="ARBA00022676"/>
    </source>
</evidence>
<feature type="active site" description="Nucleophile" evidence="6">
    <location>
        <position position="347"/>
    </location>
</feature>
<evidence type="ECO:0000256" key="6">
    <source>
        <dbReference type="PIRSR" id="PIRSR018153-1"/>
    </source>
</evidence>
<dbReference type="SUPFAM" id="SSF53448">
    <property type="entry name" value="Nucleotide-diphospho-sugar transferases"/>
    <property type="match status" value="1"/>
</dbReference>
<dbReference type="GO" id="GO:0016020">
    <property type="term" value="C:membrane"/>
    <property type="evidence" value="ECO:0007669"/>
    <property type="project" value="UniProtKB-SubCell"/>
</dbReference>
<evidence type="ECO:0000256" key="1">
    <source>
        <dbReference type="ARBA" id="ARBA00004606"/>
    </source>
</evidence>
<keyword evidence="3" id="KW-0328">Glycosyltransferase</keyword>
<accession>A0A7D9D0M6</accession>
<organism evidence="7 8">
    <name type="scientific">Dekkera bruxellensis</name>
    <name type="common">Brettanomyces custersii</name>
    <dbReference type="NCBI Taxonomy" id="5007"/>
    <lineage>
        <taxon>Eukaryota</taxon>
        <taxon>Fungi</taxon>
        <taxon>Dikarya</taxon>
        <taxon>Ascomycota</taxon>
        <taxon>Saccharomycotina</taxon>
        <taxon>Pichiomycetes</taxon>
        <taxon>Pichiales</taxon>
        <taxon>Pichiaceae</taxon>
        <taxon>Brettanomyces</taxon>
    </lineage>
</organism>
<dbReference type="GO" id="GO:0006493">
    <property type="term" value="P:protein O-linked glycosylation"/>
    <property type="evidence" value="ECO:0007669"/>
    <property type="project" value="TreeGrafter"/>
</dbReference>
<dbReference type="GO" id="GO:0000032">
    <property type="term" value="P:cell wall mannoprotein biosynthetic process"/>
    <property type="evidence" value="ECO:0007669"/>
    <property type="project" value="TreeGrafter"/>
</dbReference>
<dbReference type="Gene3D" id="3.90.550.10">
    <property type="entry name" value="Spore Coat Polysaccharide Biosynthesis Protein SpsA, Chain A"/>
    <property type="match status" value="1"/>
</dbReference>
<comment type="similarity">
    <text evidence="2">Belongs to the glycosyltransferase 15 family.</text>
</comment>
<keyword evidence="5" id="KW-0735">Signal-anchor</keyword>
<dbReference type="PANTHER" id="PTHR31121">
    <property type="entry name" value="ALPHA-1,2 MANNOSYLTRANSFERASE KTR1"/>
    <property type="match status" value="1"/>
</dbReference>
<dbReference type="GO" id="GO:0006487">
    <property type="term" value="P:protein N-linked glycosylation"/>
    <property type="evidence" value="ECO:0007669"/>
    <property type="project" value="TreeGrafter"/>
</dbReference>
<evidence type="ECO:0000256" key="2">
    <source>
        <dbReference type="ARBA" id="ARBA00007677"/>
    </source>
</evidence>
<comment type="subcellular location">
    <subcellularLocation>
        <location evidence="1">Membrane</location>
        <topology evidence="1">Single-pass type II membrane protein</topology>
    </subcellularLocation>
</comment>
<protein>
    <submittedName>
        <fullName evidence="7">DEBR0S5_09538g1_1</fullName>
    </submittedName>
</protein>
<name>A0A7D9D0M6_DEKBR</name>
<dbReference type="GO" id="GO:0000026">
    <property type="term" value="F:alpha-1,2-mannosyltransferase activity"/>
    <property type="evidence" value="ECO:0007669"/>
    <property type="project" value="TreeGrafter"/>
</dbReference>
<dbReference type="Proteomes" id="UP000478008">
    <property type="component" value="Unassembled WGS sequence"/>
</dbReference>
<sequence>MKRFPRRFVRVFSRILLLVSLAGFIAFIGVHSDFSTLSSQFRFKFISSGDHKTSNEHENTQVDRNEIHPVISWEKIKEKLTFTGTSELSAKQIVKKNYIQLGEIMGKPIDLPKVDNLVGPPENAEKYERANGTLMILTRNRDAGAVVYTVKQIEEHFNKKFHYPYVFLNEEKFTERFKSRIKNYVSGECYFEQVAPEDWVQPEFIDKNKQNVGMLKLARENVAYARKLSYHNMCRYYSRGFYNHPRMKQFRYYWRFEPGTDYFCDIDYDVFKFMQDSDKTYGFTISIYDIRQSLRNIWPDTLEFVEKHPEYVNPNGAMSWLTNSLQKPENAEETDGYSTCHFWSNFEIADMNFFRSKPYSEWVEYLDKTGGFYYERWGDAPVHTIGLSLFADRKRIHWFRDIGYKHVPYTNCPNSEKCSRCTPGKFTYMNLWSENCLTNWWNLEMDDEQKSLY</sequence>
<evidence type="ECO:0000256" key="4">
    <source>
        <dbReference type="ARBA" id="ARBA00022679"/>
    </source>
</evidence>
<dbReference type="Pfam" id="PF01793">
    <property type="entry name" value="Glyco_transf_15"/>
    <property type="match status" value="1"/>
</dbReference>
<dbReference type="InterPro" id="IPR029044">
    <property type="entry name" value="Nucleotide-diphossugar_trans"/>
</dbReference>
<proteinExistence type="inferred from homology"/>
<dbReference type="EMBL" id="CABFWN010000005">
    <property type="protein sequence ID" value="VUG19696.1"/>
    <property type="molecule type" value="Genomic_DNA"/>
</dbReference>
<dbReference type="AlphaFoldDB" id="A0A7D9D0M6"/>
<keyword evidence="4" id="KW-0808">Transferase</keyword>
<evidence type="ECO:0000313" key="7">
    <source>
        <dbReference type="EMBL" id="VUG19696.1"/>
    </source>
</evidence>
<keyword evidence="5" id="KW-0812">Transmembrane</keyword>
<dbReference type="PIRSF" id="PIRSF018153">
    <property type="entry name" value="Glyco_trans_15"/>
    <property type="match status" value="1"/>
</dbReference>